<evidence type="ECO:0000313" key="7">
    <source>
        <dbReference type="EMBL" id="CAF3729414.1"/>
    </source>
</evidence>
<protein>
    <submittedName>
        <fullName evidence="4">Uncharacterized protein</fullName>
    </submittedName>
</protein>
<dbReference type="AlphaFoldDB" id="A0A816NNL9"/>
<evidence type="ECO:0000313" key="5">
    <source>
        <dbReference type="EMBL" id="CAF2151101.1"/>
    </source>
</evidence>
<evidence type="ECO:0000313" key="4">
    <source>
        <dbReference type="EMBL" id="CAF2037434.1"/>
    </source>
</evidence>
<dbReference type="EMBL" id="CAJNOV010000150">
    <property type="protein sequence ID" value="CAF1003476.1"/>
    <property type="molecule type" value="Genomic_DNA"/>
</dbReference>
<dbReference type="EMBL" id="CAJNRG010014478">
    <property type="protein sequence ID" value="CAF2156151.1"/>
    <property type="molecule type" value="Genomic_DNA"/>
</dbReference>
<proteinExistence type="predicted"/>
<gene>
    <name evidence="8" type="ORF">BYL167_LOCUS891</name>
    <name evidence="3" type="ORF">CJN711_LOCUS2467</name>
    <name evidence="11" type="ORF">GIL414_LOCUS7388</name>
    <name evidence="4" type="ORF">MBJ925_LOCUS10918</name>
    <name evidence="9" type="ORF">OVN521_LOCUS5183</name>
    <name evidence="10" type="ORF">SMN809_LOCUS5807</name>
    <name evidence="7" type="ORF">UXM345_LOCUS727</name>
    <name evidence="5" type="ORF">WKI299_LOCUS30307</name>
    <name evidence="6" type="ORF">XDN619_LOCUS29616</name>
</gene>
<feature type="signal peptide" evidence="2">
    <location>
        <begin position="1"/>
        <end position="18"/>
    </location>
</feature>
<dbReference type="EMBL" id="CAJOBF010000034">
    <property type="protein sequence ID" value="CAF3729414.1"/>
    <property type="molecule type" value="Genomic_DNA"/>
</dbReference>
<dbReference type="EMBL" id="CAJNRE010004613">
    <property type="protein sequence ID" value="CAF2037434.1"/>
    <property type="molecule type" value="Genomic_DNA"/>
</dbReference>
<dbReference type="Proteomes" id="UP000663855">
    <property type="component" value="Unassembled WGS sequence"/>
</dbReference>
<evidence type="ECO:0000313" key="3">
    <source>
        <dbReference type="EMBL" id="CAF1003476.1"/>
    </source>
</evidence>
<dbReference type="Proteomes" id="UP000676336">
    <property type="component" value="Unassembled WGS sequence"/>
</dbReference>
<dbReference type="EMBL" id="CAJNRF010013703">
    <property type="protein sequence ID" value="CAF2151101.1"/>
    <property type="molecule type" value="Genomic_DNA"/>
</dbReference>
<sequence length="156" mass="18404">MMWLYFLLILTFTASTTSDSNEFQIKPNEALQFLFRARRTFLHPGKTKCEEQKREASKAYEEKCTVLGKRFCPKLSAWKEFQQWEIGGGYDSKRNPLPTQPPTPQINTMRTHKTPLYTPATLRTHKTPMYEPVTNRPNHHMPNHRNDFVTRNPNDY</sequence>
<keyword evidence="13" id="KW-1185">Reference proteome</keyword>
<comment type="caution">
    <text evidence="4">The sequence shown here is derived from an EMBL/GenBank/DDBJ whole genome shotgun (WGS) entry which is preliminary data.</text>
</comment>
<reference evidence="4" key="1">
    <citation type="submission" date="2021-02" db="EMBL/GenBank/DDBJ databases">
        <authorList>
            <person name="Nowell W R."/>
        </authorList>
    </citation>
    <scope>NUCLEOTIDE SEQUENCE</scope>
</reference>
<evidence type="ECO:0000313" key="12">
    <source>
        <dbReference type="Proteomes" id="UP000663824"/>
    </source>
</evidence>
<dbReference type="Proteomes" id="UP000663866">
    <property type="component" value="Unassembled WGS sequence"/>
</dbReference>
<evidence type="ECO:0000256" key="2">
    <source>
        <dbReference type="SAM" id="SignalP"/>
    </source>
</evidence>
<evidence type="ECO:0000313" key="6">
    <source>
        <dbReference type="EMBL" id="CAF2156151.1"/>
    </source>
</evidence>
<dbReference type="EMBL" id="CAJOBG010000508">
    <property type="protein sequence ID" value="CAF3823260.1"/>
    <property type="molecule type" value="Genomic_DNA"/>
</dbReference>
<feature type="region of interest" description="Disordered" evidence="1">
    <location>
        <begin position="132"/>
        <end position="156"/>
    </location>
</feature>
<evidence type="ECO:0000256" key="1">
    <source>
        <dbReference type="SAM" id="MobiDB-lite"/>
    </source>
</evidence>
<evidence type="ECO:0000313" key="10">
    <source>
        <dbReference type="EMBL" id="CAF3884935.1"/>
    </source>
</evidence>
<accession>A0A816NNL9</accession>
<dbReference type="Proteomes" id="UP000681967">
    <property type="component" value="Unassembled WGS sequence"/>
</dbReference>
<evidence type="ECO:0000313" key="13">
    <source>
        <dbReference type="Proteomes" id="UP000663866"/>
    </source>
</evidence>
<dbReference type="Proteomes" id="UP000663856">
    <property type="component" value="Unassembled WGS sequence"/>
</dbReference>
<keyword evidence="2" id="KW-0732">Signal</keyword>
<dbReference type="Proteomes" id="UP000663887">
    <property type="component" value="Unassembled WGS sequence"/>
</dbReference>
<feature type="region of interest" description="Disordered" evidence="1">
    <location>
        <begin position="89"/>
        <end position="110"/>
    </location>
</feature>
<name>A0A816NNL9_9BILA</name>
<dbReference type="Proteomes" id="UP000681720">
    <property type="component" value="Unassembled WGS sequence"/>
</dbReference>
<evidence type="ECO:0000313" key="8">
    <source>
        <dbReference type="EMBL" id="CAF3761554.1"/>
    </source>
</evidence>
<dbReference type="EMBL" id="CAJOBH010000114">
    <property type="protein sequence ID" value="CAF3761554.1"/>
    <property type="molecule type" value="Genomic_DNA"/>
</dbReference>
<organism evidence="4 12">
    <name type="scientific">Rotaria magnacalcarata</name>
    <dbReference type="NCBI Taxonomy" id="392030"/>
    <lineage>
        <taxon>Eukaryota</taxon>
        <taxon>Metazoa</taxon>
        <taxon>Spiralia</taxon>
        <taxon>Gnathifera</taxon>
        <taxon>Rotifera</taxon>
        <taxon>Eurotatoria</taxon>
        <taxon>Bdelloidea</taxon>
        <taxon>Philodinida</taxon>
        <taxon>Philodinidae</taxon>
        <taxon>Rotaria</taxon>
    </lineage>
</organism>
<dbReference type="EMBL" id="CAJOBJ010002246">
    <property type="protein sequence ID" value="CAF3917379.1"/>
    <property type="molecule type" value="Genomic_DNA"/>
</dbReference>
<evidence type="ECO:0000313" key="9">
    <source>
        <dbReference type="EMBL" id="CAF3823260.1"/>
    </source>
</evidence>
<dbReference type="Proteomes" id="UP000663824">
    <property type="component" value="Unassembled WGS sequence"/>
</dbReference>
<dbReference type="EMBL" id="CAJOBI010001507">
    <property type="protein sequence ID" value="CAF3884935.1"/>
    <property type="molecule type" value="Genomic_DNA"/>
</dbReference>
<dbReference type="Proteomes" id="UP000663842">
    <property type="component" value="Unassembled WGS sequence"/>
</dbReference>
<evidence type="ECO:0000313" key="11">
    <source>
        <dbReference type="EMBL" id="CAF3917379.1"/>
    </source>
</evidence>
<feature type="chain" id="PRO_5035689282" evidence="2">
    <location>
        <begin position="19"/>
        <end position="156"/>
    </location>
</feature>